<keyword evidence="1" id="KW-0812">Transmembrane</keyword>
<protein>
    <submittedName>
        <fullName evidence="2">Uncharacterized protein</fullName>
    </submittedName>
</protein>
<keyword evidence="3" id="KW-1185">Reference proteome</keyword>
<reference evidence="2 3" key="1">
    <citation type="submission" date="2024-04" db="EMBL/GenBank/DDBJ databases">
        <title>Tritrichomonas musculus Genome.</title>
        <authorList>
            <person name="Alves-Ferreira E."/>
            <person name="Grigg M."/>
            <person name="Lorenzi H."/>
            <person name="Galac M."/>
        </authorList>
    </citation>
    <scope>NUCLEOTIDE SEQUENCE [LARGE SCALE GENOMIC DNA]</scope>
    <source>
        <strain evidence="2 3">EAF2021</strain>
    </source>
</reference>
<dbReference type="EMBL" id="JAPFFF010000012">
    <property type="protein sequence ID" value="KAK8875811.1"/>
    <property type="molecule type" value="Genomic_DNA"/>
</dbReference>
<sequence length="514" mass="60089">MNYKYEFQENAITCFSSVQEKCQQQFNQCEKKYILLDDLFKRIRYLYDQNTDNAEIKDELMKLIKLLYLFLHKLEEPPDDFIQKFCQSGLFVEMFSSLKISNCKDYILRIICLIIKKKTDTTAFFMKRNLTESFNTFILYSRSLSPEMQICVPYYVSIFLNCLSKSKENPYPFFIVPGNGNQSYLQLSCHLIEACLTQEIEKKYIDLKFPEAHKTIQKTESKIYSLFSYLLKWIPYNLQNNESSEANQIFDQIFCYISKAFELNLDGLYYKLIACLNRIWNYSYDYLMNYFTNPSIYLPICHIINNRSPTKAQQNALLLMVKLLEKESNQISAEINAESVLYTANQSYEMMFGTVNESGNNIYDKTTVYAILLLGHKFLLDNLITIDVNKNNGIFLCMIDALLSDMRYEAKNAAAFMIFVIICISKLTFFQNEKYKMAIIEKAFDVALSGDTFVLENAIYAADNICQMINAGNEIALAISVPLEEFITTMYETNDDENLSEKIEFLYNHYIKNQ</sequence>
<dbReference type="Proteomes" id="UP001470230">
    <property type="component" value="Unassembled WGS sequence"/>
</dbReference>
<gene>
    <name evidence="2" type="ORF">M9Y10_005986</name>
</gene>
<keyword evidence="1" id="KW-0472">Membrane</keyword>
<organism evidence="2 3">
    <name type="scientific">Tritrichomonas musculus</name>
    <dbReference type="NCBI Taxonomy" id="1915356"/>
    <lineage>
        <taxon>Eukaryota</taxon>
        <taxon>Metamonada</taxon>
        <taxon>Parabasalia</taxon>
        <taxon>Tritrichomonadida</taxon>
        <taxon>Tritrichomonadidae</taxon>
        <taxon>Tritrichomonas</taxon>
    </lineage>
</organism>
<accession>A0ABR2JDG9</accession>
<evidence type="ECO:0000256" key="1">
    <source>
        <dbReference type="SAM" id="Phobius"/>
    </source>
</evidence>
<name>A0ABR2JDG9_9EUKA</name>
<evidence type="ECO:0000313" key="3">
    <source>
        <dbReference type="Proteomes" id="UP001470230"/>
    </source>
</evidence>
<evidence type="ECO:0000313" key="2">
    <source>
        <dbReference type="EMBL" id="KAK8875811.1"/>
    </source>
</evidence>
<feature type="transmembrane region" description="Helical" evidence="1">
    <location>
        <begin position="413"/>
        <end position="430"/>
    </location>
</feature>
<comment type="caution">
    <text evidence="2">The sequence shown here is derived from an EMBL/GenBank/DDBJ whole genome shotgun (WGS) entry which is preliminary data.</text>
</comment>
<proteinExistence type="predicted"/>
<keyword evidence="1" id="KW-1133">Transmembrane helix</keyword>